<dbReference type="SUPFAM" id="SSF52777">
    <property type="entry name" value="CoA-dependent acyltransferases"/>
    <property type="match status" value="2"/>
</dbReference>
<dbReference type="Gene3D" id="3.30.559.10">
    <property type="entry name" value="Chloramphenicol acetyltransferase-like domain"/>
    <property type="match status" value="1"/>
</dbReference>
<evidence type="ECO:0000313" key="2">
    <source>
        <dbReference type="EMBL" id="MVT45224.1"/>
    </source>
</evidence>
<comment type="caution">
    <text evidence="2">The sequence shown here is derived from an EMBL/GenBank/DDBJ whole genome shotgun (WGS) entry which is preliminary data.</text>
</comment>
<dbReference type="InterPro" id="IPR001242">
    <property type="entry name" value="Condensation_dom"/>
</dbReference>
<proteinExistence type="predicted"/>
<dbReference type="PANTHER" id="PTHR45398:SF1">
    <property type="entry name" value="ENZYME, PUTATIVE (JCVI)-RELATED"/>
    <property type="match status" value="1"/>
</dbReference>
<dbReference type="Pfam" id="PF00668">
    <property type="entry name" value="Condensation"/>
    <property type="match status" value="1"/>
</dbReference>
<feature type="domain" description="Condensation" evidence="1">
    <location>
        <begin position="16"/>
        <end position="220"/>
    </location>
</feature>
<name>A0A6N8JJQ3_9BACT</name>
<dbReference type="Proteomes" id="UP000468388">
    <property type="component" value="Unassembled WGS sequence"/>
</dbReference>
<evidence type="ECO:0000259" key="1">
    <source>
        <dbReference type="Pfam" id="PF00668"/>
    </source>
</evidence>
<reference evidence="2 3" key="1">
    <citation type="submission" date="2019-12" db="EMBL/GenBank/DDBJ databases">
        <title>The draft genomic sequence of strain Chitinophaga oryziterrae JCM 16595.</title>
        <authorList>
            <person name="Zhang X."/>
        </authorList>
    </citation>
    <scope>NUCLEOTIDE SEQUENCE [LARGE SCALE GENOMIC DNA]</scope>
    <source>
        <strain evidence="2 3">JCM 16595</strain>
    </source>
</reference>
<organism evidence="2 3">
    <name type="scientific">Chitinophaga oryziterrae</name>
    <dbReference type="NCBI Taxonomy" id="1031224"/>
    <lineage>
        <taxon>Bacteria</taxon>
        <taxon>Pseudomonadati</taxon>
        <taxon>Bacteroidota</taxon>
        <taxon>Chitinophagia</taxon>
        <taxon>Chitinophagales</taxon>
        <taxon>Chitinophagaceae</taxon>
        <taxon>Chitinophaga</taxon>
    </lineage>
</organism>
<feature type="non-terminal residue" evidence="2">
    <location>
        <position position="227"/>
    </location>
</feature>
<sequence>MSGSTDFTTSLLCHAEEYQSSLDIRKGDVLRLVLIQTPSSYTHNRLLIIAHHLVIDGVSWRILLEDLEALLTGIRNHAVVSLGAKSSSYREWYNALLNYNAQQNQQAYWSAITSQCVPLPIDKPYSGDLFASDYGSCLVKLDTKTTSQLLHDVPAAYHTEINDVLLSALSSAISQTWGIDRVVIGMEGHGRENISSSVDVSRTIGWFTSMYPVLLKNKEDTGSLLKG</sequence>
<dbReference type="InterPro" id="IPR023213">
    <property type="entry name" value="CAT-like_dom_sf"/>
</dbReference>
<dbReference type="EMBL" id="WRXO01000037">
    <property type="protein sequence ID" value="MVT45224.1"/>
    <property type="molecule type" value="Genomic_DNA"/>
</dbReference>
<gene>
    <name evidence="2" type="ORF">GO495_31865</name>
</gene>
<evidence type="ECO:0000313" key="3">
    <source>
        <dbReference type="Proteomes" id="UP000468388"/>
    </source>
</evidence>
<dbReference type="GO" id="GO:0003824">
    <property type="term" value="F:catalytic activity"/>
    <property type="evidence" value="ECO:0007669"/>
    <property type="project" value="InterPro"/>
</dbReference>
<dbReference type="Gene3D" id="3.30.559.30">
    <property type="entry name" value="Nonribosomal peptide synthetase, condensation domain"/>
    <property type="match status" value="1"/>
</dbReference>
<dbReference type="AlphaFoldDB" id="A0A6N8JJQ3"/>
<protein>
    <submittedName>
        <fullName evidence="2">Non-ribosomal peptide synthetase</fullName>
    </submittedName>
</protein>
<dbReference type="PANTHER" id="PTHR45398">
    <property type="match status" value="1"/>
</dbReference>
<keyword evidence="3" id="KW-1185">Reference proteome</keyword>
<accession>A0A6N8JJQ3</accession>